<comment type="caution">
    <text evidence="1">The sequence shown here is derived from an EMBL/GenBank/DDBJ whole genome shotgun (WGS) entry which is preliminary data.</text>
</comment>
<protein>
    <submittedName>
        <fullName evidence="1">Uncharacterized protein</fullName>
    </submittedName>
</protein>
<sequence length="118" mass="13815">MDDKRKRSKHDLNLCLKTQGDQEEPSNKLLTLDEAMDFELKLKDRVYHVQIKKNKLELRRLKKLQKALKKEHNSYLFAIERQSSNSYDASESAAGMDMDQGIDQYLNDSVIDQPIMNK</sequence>
<evidence type="ECO:0000313" key="2">
    <source>
        <dbReference type="Proteomes" id="UP001291623"/>
    </source>
</evidence>
<dbReference type="EMBL" id="JAVYJV010000002">
    <property type="protein sequence ID" value="KAK4377388.1"/>
    <property type="molecule type" value="Genomic_DNA"/>
</dbReference>
<gene>
    <name evidence="1" type="ORF">RND71_003684</name>
</gene>
<proteinExistence type="predicted"/>
<dbReference type="AlphaFoldDB" id="A0AAE1SX81"/>
<evidence type="ECO:0000313" key="1">
    <source>
        <dbReference type="EMBL" id="KAK4377388.1"/>
    </source>
</evidence>
<organism evidence="1 2">
    <name type="scientific">Anisodus tanguticus</name>
    <dbReference type="NCBI Taxonomy" id="243964"/>
    <lineage>
        <taxon>Eukaryota</taxon>
        <taxon>Viridiplantae</taxon>
        <taxon>Streptophyta</taxon>
        <taxon>Embryophyta</taxon>
        <taxon>Tracheophyta</taxon>
        <taxon>Spermatophyta</taxon>
        <taxon>Magnoliopsida</taxon>
        <taxon>eudicotyledons</taxon>
        <taxon>Gunneridae</taxon>
        <taxon>Pentapetalae</taxon>
        <taxon>asterids</taxon>
        <taxon>lamiids</taxon>
        <taxon>Solanales</taxon>
        <taxon>Solanaceae</taxon>
        <taxon>Solanoideae</taxon>
        <taxon>Hyoscyameae</taxon>
        <taxon>Anisodus</taxon>
    </lineage>
</organism>
<keyword evidence="2" id="KW-1185">Reference proteome</keyword>
<reference evidence="1" key="1">
    <citation type="submission" date="2023-12" db="EMBL/GenBank/DDBJ databases">
        <title>Genome assembly of Anisodus tanguticus.</title>
        <authorList>
            <person name="Wang Y.-J."/>
        </authorList>
    </citation>
    <scope>NUCLEOTIDE SEQUENCE</scope>
    <source>
        <strain evidence="1">KB-2021</strain>
        <tissue evidence="1">Leaf</tissue>
    </source>
</reference>
<dbReference type="Proteomes" id="UP001291623">
    <property type="component" value="Unassembled WGS sequence"/>
</dbReference>
<name>A0AAE1SX81_9SOLA</name>
<accession>A0AAE1SX81</accession>